<protein>
    <submittedName>
        <fullName evidence="2">3-demethylubiquinone-9 3-O-methyltransferase</fullName>
        <ecNumber evidence="2">2.1.1.64</ecNumber>
    </submittedName>
</protein>
<dbReference type="InterPro" id="IPR029063">
    <property type="entry name" value="SAM-dependent_MTases_sf"/>
</dbReference>
<dbReference type="Gene3D" id="3.40.50.150">
    <property type="entry name" value="Vaccinia Virus protein VP39"/>
    <property type="match status" value="1"/>
</dbReference>
<feature type="compositionally biased region" description="Basic and acidic residues" evidence="1">
    <location>
        <begin position="297"/>
        <end position="308"/>
    </location>
</feature>
<dbReference type="RefSeq" id="WP_165818347.1">
    <property type="nucleotide sequence ID" value="NZ_FZMO01000117.1"/>
</dbReference>
<proteinExistence type="predicted"/>
<dbReference type="SUPFAM" id="SSF53335">
    <property type="entry name" value="S-adenosyl-L-methionine-dependent methyltransferases"/>
    <property type="match status" value="1"/>
</dbReference>
<dbReference type="Proteomes" id="UP000234331">
    <property type="component" value="Unassembled WGS sequence"/>
</dbReference>
<dbReference type="AlphaFoldDB" id="A0A2I2KQA2"/>
<keyword evidence="2" id="KW-0830">Ubiquinone</keyword>
<dbReference type="Pfam" id="PF13489">
    <property type="entry name" value="Methyltransf_23"/>
    <property type="match status" value="1"/>
</dbReference>
<keyword evidence="2" id="KW-0489">Methyltransferase</keyword>
<evidence type="ECO:0000313" key="3">
    <source>
        <dbReference type="Proteomes" id="UP000234331"/>
    </source>
</evidence>
<feature type="region of interest" description="Disordered" evidence="1">
    <location>
        <begin position="275"/>
        <end position="308"/>
    </location>
</feature>
<evidence type="ECO:0000313" key="2">
    <source>
        <dbReference type="EMBL" id="SNQ47848.1"/>
    </source>
</evidence>
<keyword evidence="3" id="KW-1185">Reference proteome</keyword>
<evidence type="ECO:0000256" key="1">
    <source>
        <dbReference type="SAM" id="MobiDB-lite"/>
    </source>
</evidence>
<dbReference type="CDD" id="cd02440">
    <property type="entry name" value="AdoMet_MTases"/>
    <property type="match status" value="1"/>
</dbReference>
<gene>
    <name evidence="2" type="ORF">FRACA_2030002</name>
</gene>
<dbReference type="EMBL" id="FZMO01000117">
    <property type="protein sequence ID" value="SNQ47848.1"/>
    <property type="molecule type" value="Genomic_DNA"/>
</dbReference>
<organism evidence="2 3">
    <name type="scientific">Frankia canadensis</name>
    <dbReference type="NCBI Taxonomy" id="1836972"/>
    <lineage>
        <taxon>Bacteria</taxon>
        <taxon>Bacillati</taxon>
        <taxon>Actinomycetota</taxon>
        <taxon>Actinomycetes</taxon>
        <taxon>Frankiales</taxon>
        <taxon>Frankiaceae</taxon>
        <taxon>Frankia</taxon>
    </lineage>
</organism>
<dbReference type="PANTHER" id="PTHR43861">
    <property type="entry name" value="TRANS-ACONITATE 2-METHYLTRANSFERASE-RELATED"/>
    <property type="match status" value="1"/>
</dbReference>
<dbReference type="GO" id="GO:0032259">
    <property type="term" value="P:methylation"/>
    <property type="evidence" value="ECO:0007669"/>
    <property type="project" value="UniProtKB-KW"/>
</dbReference>
<name>A0A2I2KQA2_9ACTN</name>
<dbReference type="GO" id="GO:0061542">
    <property type="term" value="F:3-demethylubiquinol 3-O-methyltransferase activity"/>
    <property type="evidence" value="ECO:0007669"/>
    <property type="project" value="UniProtKB-EC"/>
</dbReference>
<accession>A0A2I2KQA2</accession>
<reference evidence="2 3" key="1">
    <citation type="submission" date="2017-06" db="EMBL/GenBank/DDBJ databases">
        <authorList>
            <person name="Kim H.J."/>
            <person name="Triplett B.A."/>
        </authorList>
    </citation>
    <scope>NUCLEOTIDE SEQUENCE [LARGE SCALE GENOMIC DNA]</scope>
    <source>
        <strain evidence="2">FRACA_ARgP5</strain>
    </source>
</reference>
<sequence length="308" mass="33935">MTAPSAPTTTLVAQPGPRGGRLAYYRRAADAAYWDELWESRPVDYRRARTGHLPPHLDRAVRRRLRPGGRVLEAGCGPGEFTVALAARGFDAEAVDWAPRTVERLRVAAPEIRAWQGDVRRLDVPDGRYDAVYSPGVCEHFEEGPEEVLRETLRVLRPGGTALVSTPCFSPLLRALLRGTRGDEARGGQDRAPAGEFYQYAFTPRGLGAVLRDVGFVRVRAHPYGAFATVWEYTAAGRALSARVPRRRLLPLEAGLDLTGAAWLSGRACLWTARRPVGPPVPGQRPRAPEAQPPTVREQHVSREDRSV</sequence>
<dbReference type="EC" id="2.1.1.64" evidence="2"/>
<dbReference type="PANTHER" id="PTHR43861:SF1">
    <property type="entry name" value="TRANS-ACONITATE 2-METHYLTRANSFERASE"/>
    <property type="match status" value="1"/>
</dbReference>
<keyword evidence="2" id="KW-0808">Transferase</keyword>